<dbReference type="CDD" id="cd00761">
    <property type="entry name" value="Glyco_tranf_GTA_type"/>
    <property type="match status" value="1"/>
</dbReference>
<dbReference type="SUPFAM" id="SSF53448">
    <property type="entry name" value="Nucleotide-diphospho-sugar transferases"/>
    <property type="match status" value="1"/>
</dbReference>
<evidence type="ECO:0000259" key="2">
    <source>
        <dbReference type="Pfam" id="PF00535"/>
    </source>
</evidence>
<dbReference type="InterPro" id="IPR029044">
    <property type="entry name" value="Nucleotide-diphossugar_trans"/>
</dbReference>
<dbReference type="EMBL" id="JACHHJ010000001">
    <property type="protein sequence ID" value="MBB6448586.1"/>
    <property type="molecule type" value="Genomic_DNA"/>
</dbReference>
<dbReference type="PANTHER" id="PTHR22916">
    <property type="entry name" value="GLYCOSYLTRANSFERASE"/>
    <property type="match status" value="1"/>
</dbReference>
<organism evidence="3 4">
    <name type="scientific">Geomicrobium halophilum</name>
    <dbReference type="NCBI Taxonomy" id="549000"/>
    <lineage>
        <taxon>Bacteria</taxon>
        <taxon>Bacillati</taxon>
        <taxon>Bacillota</taxon>
        <taxon>Bacilli</taxon>
        <taxon>Bacillales</taxon>
        <taxon>Geomicrobium</taxon>
    </lineage>
</organism>
<proteinExistence type="inferred from homology"/>
<evidence type="ECO:0000313" key="4">
    <source>
        <dbReference type="Proteomes" id="UP000568839"/>
    </source>
</evidence>
<reference evidence="3 4" key="1">
    <citation type="submission" date="2020-08" db="EMBL/GenBank/DDBJ databases">
        <title>Genomic Encyclopedia of Type Strains, Phase IV (KMG-IV): sequencing the most valuable type-strain genomes for metagenomic binning, comparative biology and taxonomic classification.</title>
        <authorList>
            <person name="Goeker M."/>
        </authorList>
    </citation>
    <scope>NUCLEOTIDE SEQUENCE [LARGE SCALE GENOMIC DNA]</scope>
    <source>
        <strain evidence="3 4">DSM 21769</strain>
    </source>
</reference>
<gene>
    <name evidence="3" type="ORF">HNR44_000535</name>
</gene>
<dbReference type="Gene3D" id="3.90.550.10">
    <property type="entry name" value="Spore Coat Polysaccharide Biosynthesis Protein SpsA, Chain A"/>
    <property type="match status" value="1"/>
</dbReference>
<comment type="similarity">
    <text evidence="1">Belongs to the glycosyltransferase 2 family.</text>
</comment>
<evidence type="ECO:0000256" key="1">
    <source>
        <dbReference type="ARBA" id="ARBA00006739"/>
    </source>
</evidence>
<evidence type="ECO:0000313" key="3">
    <source>
        <dbReference type="EMBL" id="MBB6448586.1"/>
    </source>
</evidence>
<protein>
    <recommendedName>
        <fullName evidence="2">Glycosyltransferase 2-like domain-containing protein</fullName>
    </recommendedName>
</protein>
<dbReference type="InterPro" id="IPR001173">
    <property type="entry name" value="Glyco_trans_2-like"/>
</dbReference>
<dbReference type="Proteomes" id="UP000568839">
    <property type="component" value="Unassembled WGS sequence"/>
</dbReference>
<dbReference type="GO" id="GO:0016758">
    <property type="term" value="F:hexosyltransferase activity"/>
    <property type="evidence" value="ECO:0007669"/>
    <property type="project" value="UniProtKB-ARBA"/>
</dbReference>
<comment type="caution">
    <text evidence="3">The sequence shown here is derived from an EMBL/GenBank/DDBJ whole genome shotgun (WGS) entry which is preliminary data.</text>
</comment>
<keyword evidence="4" id="KW-1185">Reference proteome</keyword>
<accession>A0A841PN00</accession>
<sequence length="381" mass="44160">MNDNVIGNTWSIVMSNNDLGETLNQTLHKIESNYVMFLQDQEYLSSNIEPSTLALSHPKFVMTDSRYFRNLVLHQPFFVKTTLLQKTKFFTKSQLPFQKALLPSWLSTINHKHVCSIDQEWVKQPQKNSSVRELEKLHFLKKYESYTIATASPTVSVILSNFNMESYVEAAIASCILQNTPVDQLLMIDDGSNDHSYHQMEKWQEHEQVTLFQKENQGKARALNDLLPHVESDFVMELDADDWLDPNALSTIKEKLRQLPKDVSVLYGNLRKWKQMSSGDVMFKGIAKGKAVKTENELLSYRFPLGPRIYRTCSLKQAGGFPVISFENGWLYEDVSVLMQLLKRSSFSYQDFTVYNVREHNASISKQNLSKWNDFLKYLKR</sequence>
<dbReference type="RefSeq" id="WP_184402564.1">
    <property type="nucleotide sequence ID" value="NZ_JACHHJ010000001.1"/>
</dbReference>
<dbReference type="PANTHER" id="PTHR22916:SF3">
    <property type="entry name" value="UDP-GLCNAC:BETAGAL BETA-1,3-N-ACETYLGLUCOSAMINYLTRANSFERASE-LIKE PROTEIN 1"/>
    <property type="match status" value="1"/>
</dbReference>
<name>A0A841PN00_9BACL</name>
<dbReference type="AlphaFoldDB" id="A0A841PN00"/>
<feature type="domain" description="Glycosyltransferase 2-like" evidence="2">
    <location>
        <begin position="156"/>
        <end position="265"/>
    </location>
</feature>
<dbReference type="Pfam" id="PF00535">
    <property type="entry name" value="Glycos_transf_2"/>
    <property type="match status" value="1"/>
</dbReference>